<dbReference type="AlphaFoldDB" id="A0A127P692"/>
<feature type="domain" description="DUF6537" evidence="1">
    <location>
        <begin position="57"/>
        <end position="257"/>
    </location>
</feature>
<keyword evidence="2" id="KW-0670">Pyruvate</keyword>
<dbReference type="EMBL" id="CP013232">
    <property type="protein sequence ID" value="AMO93257.1"/>
    <property type="molecule type" value="Genomic_DNA"/>
</dbReference>
<gene>
    <name evidence="2" type="ORF">CFter6_0528</name>
</gene>
<dbReference type="Pfam" id="PF20169">
    <property type="entry name" value="DUF6537"/>
    <property type="match status" value="1"/>
</dbReference>
<sequence length="279" mass="31117">MVPLSFEAIDRTIELNGAAVALNRRAFTWGRIAAASPQTLQKLDGNARPAAALSETLDELIEHRFQDLIAYQNIAYAERYRALITRVRSAENGLSSTGEELTRAVAINAYRLMAYKDEYEVARLFASPEFKASLSEQFAGLKKISIWLSPPLVSRIDPATGRPQKRKFGPWILPIFNVLARLRGLRGTALDVFGYSTERRHERHLIRDYFSQVDGLCTALTINSVTHAVELASLPQEIRGYGPVKAAAIKNYEQRRAKLLTGLSEKQVTNNVVLSGDTK</sequence>
<reference evidence="2 3" key="1">
    <citation type="submission" date="2015-11" db="EMBL/GenBank/DDBJ databases">
        <title>Exploring the genomic traits of fungus-feeding bacterial genus Collimonas.</title>
        <authorList>
            <person name="Song C."/>
            <person name="Schmidt R."/>
            <person name="de Jager V."/>
            <person name="Krzyzanowska D."/>
            <person name="Jongedijk E."/>
            <person name="Cankar K."/>
            <person name="Beekwilder J."/>
            <person name="van Veen A."/>
            <person name="de Boer W."/>
            <person name="van Veen J.A."/>
            <person name="Garbeva P."/>
        </authorList>
    </citation>
    <scope>NUCLEOTIDE SEQUENCE [LARGE SCALE GENOMIC DNA]</scope>
    <source>
        <strain evidence="2 3">Ter6</strain>
    </source>
</reference>
<protein>
    <submittedName>
        <fullName evidence="2">Putative pyruvate ferredoxin</fullName>
    </submittedName>
</protein>
<name>A0A127P692_9BURK</name>
<dbReference type="PATRIC" id="fig|158899.10.peg.542"/>
<accession>A0A127P692</accession>
<dbReference type="InterPro" id="IPR046667">
    <property type="entry name" value="DUF6537"/>
</dbReference>
<evidence type="ECO:0000313" key="2">
    <source>
        <dbReference type="EMBL" id="AMO93257.1"/>
    </source>
</evidence>
<proteinExistence type="predicted"/>
<evidence type="ECO:0000259" key="1">
    <source>
        <dbReference type="Pfam" id="PF20169"/>
    </source>
</evidence>
<dbReference type="Proteomes" id="UP000072421">
    <property type="component" value="Chromosome"/>
</dbReference>
<organism evidence="2">
    <name type="scientific">Collimonas fungivorans</name>
    <dbReference type="NCBI Taxonomy" id="158899"/>
    <lineage>
        <taxon>Bacteria</taxon>
        <taxon>Pseudomonadati</taxon>
        <taxon>Pseudomonadota</taxon>
        <taxon>Betaproteobacteria</taxon>
        <taxon>Burkholderiales</taxon>
        <taxon>Oxalobacteraceae</taxon>
        <taxon>Collimonas</taxon>
    </lineage>
</organism>
<evidence type="ECO:0000313" key="3">
    <source>
        <dbReference type="Proteomes" id="UP000072421"/>
    </source>
</evidence>